<evidence type="ECO:0000313" key="2">
    <source>
        <dbReference type="Proteomes" id="UP001165289"/>
    </source>
</evidence>
<proteinExistence type="predicted"/>
<dbReference type="PANTHER" id="PTHR46060">
    <property type="entry name" value="MARINER MOS1 TRANSPOSASE-LIKE PROTEIN"/>
    <property type="match status" value="1"/>
</dbReference>
<reference evidence="1 2" key="1">
    <citation type="journal article" date="2023" name="BMC Biol.">
        <title>The compact genome of the sponge Oopsacas minuta (Hexactinellida) is lacking key metazoan core genes.</title>
        <authorList>
            <person name="Santini S."/>
            <person name="Schenkelaars Q."/>
            <person name="Jourda C."/>
            <person name="Duchesne M."/>
            <person name="Belahbib H."/>
            <person name="Rocher C."/>
            <person name="Selva M."/>
            <person name="Riesgo A."/>
            <person name="Vervoort M."/>
            <person name="Leys S.P."/>
            <person name="Kodjabachian L."/>
            <person name="Le Bivic A."/>
            <person name="Borchiellini C."/>
            <person name="Claverie J.M."/>
            <person name="Renard E."/>
        </authorList>
    </citation>
    <scope>NUCLEOTIDE SEQUENCE [LARGE SCALE GENOMIC DNA]</scope>
    <source>
        <strain evidence="1">SPO-2</strain>
    </source>
</reference>
<gene>
    <name evidence="1" type="ORF">LOD99_2255</name>
</gene>
<keyword evidence="2" id="KW-1185">Reference proteome</keyword>
<dbReference type="AlphaFoldDB" id="A0AAV7K4A7"/>
<evidence type="ECO:0008006" key="3">
    <source>
        <dbReference type="Google" id="ProtNLM"/>
    </source>
</evidence>
<dbReference type="InterPro" id="IPR052709">
    <property type="entry name" value="Transposase-MT_Hybrid"/>
</dbReference>
<accession>A0AAV7K4A7</accession>
<organism evidence="1 2">
    <name type="scientific">Oopsacas minuta</name>
    <dbReference type="NCBI Taxonomy" id="111878"/>
    <lineage>
        <taxon>Eukaryota</taxon>
        <taxon>Metazoa</taxon>
        <taxon>Porifera</taxon>
        <taxon>Hexactinellida</taxon>
        <taxon>Hexasterophora</taxon>
        <taxon>Lyssacinosida</taxon>
        <taxon>Leucopsacidae</taxon>
        <taxon>Oopsacas</taxon>
    </lineage>
</organism>
<protein>
    <recommendedName>
        <fullName evidence="3">Transposase</fullName>
    </recommendedName>
</protein>
<dbReference type="InterPro" id="IPR036397">
    <property type="entry name" value="RNaseH_sf"/>
</dbReference>
<dbReference type="EMBL" id="JAKMXF010000199">
    <property type="protein sequence ID" value="KAI6655420.1"/>
    <property type="molecule type" value="Genomic_DNA"/>
</dbReference>
<name>A0AAV7K4A7_9METZ</name>
<dbReference type="PANTHER" id="PTHR46060:SF1">
    <property type="entry name" value="MARINER MOS1 TRANSPOSASE-LIKE PROTEIN"/>
    <property type="match status" value="1"/>
</dbReference>
<dbReference type="Proteomes" id="UP001165289">
    <property type="component" value="Unassembled WGS sequence"/>
</dbReference>
<dbReference type="GO" id="GO:0003676">
    <property type="term" value="F:nucleic acid binding"/>
    <property type="evidence" value="ECO:0007669"/>
    <property type="project" value="InterPro"/>
</dbReference>
<dbReference type="Gene3D" id="3.30.420.10">
    <property type="entry name" value="Ribonuclease H-like superfamily/Ribonuclease H"/>
    <property type="match status" value="1"/>
</dbReference>
<comment type="caution">
    <text evidence="1">The sequence shown here is derived from an EMBL/GenBank/DDBJ whole genome shotgun (WGS) entry which is preliminary data.</text>
</comment>
<sequence>MWAIFFRRSRFVEGIALEDRKTVTADWYTTICLPKVFSAIEKQREKSGVRGILLHHDNASSHTVLRTREFLENYRIGTLPHPPSPDLAPCDFWLFPKLKDQLRGRRFISNEELTGALFLAIEEIPKKNGKCPLIPGFNA</sequence>
<evidence type="ECO:0000313" key="1">
    <source>
        <dbReference type="EMBL" id="KAI6655420.1"/>
    </source>
</evidence>